<dbReference type="Proteomes" id="UP000230543">
    <property type="component" value="Unassembled WGS sequence"/>
</dbReference>
<dbReference type="PROSITE" id="PS00671">
    <property type="entry name" value="D_2_HYDROXYACID_DH_3"/>
    <property type="match status" value="1"/>
</dbReference>
<feature type="non-terminal residue" evidence="7">
    <location>
        <position position="1"/>
    </location>
</feature>
<dbReference type="InterPro" id="IPR006140">
    <property type="entry name" value="D-isomer_DH_NAD-bd"/>
</dbReference>
<dbReference type="AlphaFoldDB" id="A0A2M6WCM6"/>
<dbReference type="GO" id="GO:0051287">
    <property type="term" value="F:NAD binding"/>
    <property type="evidence" value="ECO:0007669"/>
    <property type="project" value="InterPro"/>
</dbReference>
<sequence>HLVFVDREKWDRDLIKKTFPKEKLTFLSRLGSWDKIKDADALSIFINTKVTASALEKLLNLKFIATRSTGFDHIDLEACKARGIKVANVPTYGENTVAEHTFGLILALSRKLVQAVNRTRKGDFSIEGLMGFDLNNKVLGVIGGGNIGKHVIRMALGFQMKVIVSDPCLTATQIKKLGGTKVTLSDLMKKSDIITLHCPLCKATCQMINNKQLKLVKKGALLINTARGELMDTTAVLKYLERGVLGGVGLDAVEAEKIIKSKALLKKPLEQSEMEQVLENYSLLKHENVIITPHIAFNTKEAVGRILQTTLENIQGHLRGQNKNLIN</sequence>
<dbReference type="InterPro" id="IPR006139">
    <property type="entry name" value="D-isomer_2_OHA_DH_cat_dom"/>
</dbReference>
<gene>
    <name evidence="7" type="ORF">COU22_01600</name>
</gene>
<evidence type="ECO:0000259" key="6">
    <source>
        <dbReference type="Pfam" id="PF02826"/>
    </source>
</evidence>
<keyword evidence="3" id="KW-0520">NAD</keyword>
<comment type="caution">
    <text evidence="7">The sequence shown here is derived from an EMBL/GenBank/DDBJ whole genome shotgun (WGS) entry which is preliminary data.</text>
</comment>
<evidence type="ECO:0000256" key="1">
    <source>
        <dbReference type="ARBA" id="ARBA00005854"/>
    </source>
</evidence>
<evidence type="ECO:0000259" key="5">
    <source>
        <dbReference type="Pfam" id="PF00389"/>
    </source>
</evidence>
<accession>A0A2M6WCM6</accession>
<keyword evidence="2 4" id="KW-0560">Oxidoreductase</keyword>
<evidence type="ECO:0000256" key="3">
    <source>
        <dbReference type="ARBA" id="ARBA00023027"/>
    </source>
</evidence>
<organism evidence="7 8">
    <name type="scientific">Candidatus Komeilibacteria bacterium CG10_big_fil_rev_8_21_14_0_10_41_13</name>
    <dbReference type="NCBI Taxonomy" id="1974476"/>
    <lineage>
        <taxon>Bacteria</taxon>
        <taxon>Candidatus Komeiliibacteriota</taxon>
    </lineage>
</organism>
<evidence type="ECO:0000256" key="4">
    <source>
        <dbReference type="RuleBase" id="RU003719"/>
    </source>
</evidence>
<dbReference type="Pfam" id="PF00389">
    <property type="entry name" value="2-Hacid_dh"/>
    <property type="match status" value="1"/>
</dbReference>
<feature type="domain" description="D-isomer specific 2-hydroxyacid dehydrogenase catalytic" evidence="5">
    <location>
        <begin position="34"/>
        <end position="324"/>
    </location>
</feature>
<reference evidence="8" key="1">
    <citation type="submission" date="2017-09" db="EMBL/GenBank/DDBJ databases">
        <title>Depth-based differentiation of microbial function through sediment-hosted aquifers and enrichment of novel symbionts in the deep terrestrial subsurface.</title>
        <authorList>
            <person name="Probst A.J."/>
            <person name="Ladd B."/>
            <person name="Jarett J.K."/>
            <person name="Geller-Mcgrath D.E."/>
            <person name="Sieber C.M.K."/>
            <person name="Emerson J.B."/>
            <person name="Anantharaman K."/>
            <person name="Thomas B.C."/>
            <person name="Malmstrom R."/>
            <person name="Stieglmeier M."/>
            <person name="Klingl A."/>
            <person name="Woyke T."/>
            <person name="Ryan C.M."/>
            <person name="Banfield J.F."/>
        </authorList>
    </citation>
    <scope>NUCLEOTIDE SEQUENCE [LARGE SCALE GENOMIC DNA]</scope>
</reference>
<dbReference type="Gene3D" id="3.40.50.720">
    <property type="entry name" value="NAD(P)-binding Rossmann-like Domain"/>
    <property type="match status" value="2"/>
</dbReference>
<dbReference type="Pfam" id="PF02826">
    <property type="entry name" value="2-Hacid_dh_C"/>
    <property type="match status" value="1"/>
</dbReference>
<dbReference type="SUPFAM" id="SSF52283">
    <property type="entry name" value="Formate/glycerate dehydrogenase catalytic domain-like"/>
    <property type="match status" value="1"/>
</dbReference>
<dbReference type="GO" id="GO:0008720">
    <property type="term" value="F:D-lactate dehydrogenase (NAD+) activity"/>
    <property type="evidence" value="ECO:0007669"/>
    <property type="project" value="TreeGrafter"/>
</dbReference>
<dbReference type="EMBL" id="PFBO01000048">
    <property type="protein sequence ID" value="PIT90547.1"/>
    <property type="molecule type" value="Genomic_DNA"/>
</dbReference>
<protein>
    <submittedName>
        <fullName evidence="7">Hydroxyacid dehydrogenase</fullName>
    </submittedName>
</protein>
<dbReference type="InterPro" id="IPR036291">
    <property type="entry name" value="NAD(P)-bd_dom_sf"/>
</dbReference>
<dbReference type="InterPro" id="IPR029753">
    <property type="entry name" value="D-isomer_DH_CS"/>
</dbReference>
<dbReference type="InterPro" id="IPR058205">
    <property type="entry name" value="D-LDH-like"/>
</dbReference>
<dbReference type="SUPFAM" id="SSF51735">
    <property type="entry name" value="NAD(P)-binding Rossmann-fold domains"/>
    <property type="match status" value="1"/>
</dbReference>
<evidence type="ECO:0000313" key="8">
    <source>
        <dbReference type="Proteomes" id="UP000230543"/>
    </source>
</evidence>
<evidence type="ECO:0000256" key="2">
    <source>
        <dbReference type="ARBA" id="ARBA00023002"/>
    </source>
</evidence>
<dbReference type="PANTHER" id="PTHR43026">
    <property type="entry name" value="2-HYDROXYACID DEHYDROGENASE HOMOLOG 1-RELATED"/>
    <property type="match status" value="1"/>
</dbReference>
<dbReference type="PANTHER" id="PTHR43026:SF1">
    <property type="entry name" value="2-HYDROXYACID DEHYDROGENASE HOMOLOG 1-RELATED"/>
    <property type="match status" value="1"/>
</dbReference>
<name>A0A2M6WCM6_9BACT</name>
<comment type="similarity">
    <text evidence="1 4">Belongs to the D-isomer specific 2-hydroxyacid dehydrogenase family.</text>
</comment>
<proteinExistence type="inferred from homology"/>
<evidence type="ECO:0000313" key="7">
    <source>
        <dbReference type="EMBL" id="PIT90547.1"/>
    </source>
</evidence>
<feature type="domain" description="D-isomer specific 2-hydroxyacid dehydrogenase NAD-binding" evidence="6">
    <location>
        <begin position="102"/>
        <end position="296"/>
    </location>
</feature>